<evidence type="ECO:0000313" key="1">
    <source>
        <dbReference type="EMBL" id="KAI0036066.1"/>
    </source>
</evidence>
<reference evidence="1" key="2">
    <citation type="journal article" date="2022" name="New Phytol.">
        <title>Evolutionary transition to the ectomycorrhizal habit in the genomes of a hyperdiverse lineage of mushroom-forming fungi.</title>
        <authorList>
            <person name="Looney B."/>
            <person name="Miyauchi S."/>
            <person name="Morin E."/>
            <person name="Drula E."/>
            <person name="Courty P.E."/>
            <person name="Kohler A."/>
            <person name="Kuo A."/>
            <person name="LaButti K."/>
            <person name="Pangilinan J."/>
            <person name="Lipzen A."/>
            <person name="Riley R."/>
            <person name="Andreopoulos W."/>
            <person name="He G."/>
            <person name="Johnson J."/>
            <person name="Nolan M."/>
            <person name="Tritt A."/>
            <person name="Barry K.W."/>
            <person name="Grigoriev I.V."/>
            <person name="Nagy L.G."/>
            <person name="Hibbett D."/>
            <person name="Henrissat B."/>
            <person name="Matheny P.B."/>
            <person name="Labbe J."/>
            <person name="Martin F.M."/>
        </authorList>
    </citation>
    <scope>NUCLEOTIDE SEQUENCE</scope>
    <source>
        <strain evidence="1">EC-137</strain>
    </source>
</reference>
<accession>A0ACB8QXK3</accession>
<comment type="caution">
    <text evidence="1">The sequence shown here is derived from an EMBL/GenBank/DDBJ whole genome shotgun (WGS) entry which is preliminary data.</text>
</comment>
<reference evidence="1" key="1">
    <citation type="submission" date="2021-02" db="EMBL/GenBank/DDBJ databases">
        <authorList>
            <consortium name="DOE Joint Genome Institute"/>
            <person name="Ahrendt S."/>
            <person name="Looney B.P."/>
            <person name="Miyauchi S."/>
            <person name="Morin E."/>
            <person name="Drula E."/>
            <person name="Courty P.E."/>
            <person name="Chicoki N."/>
            <person name="Fauchery L."/>
            <person name="Kohler A."/>
            <person name="Kuo A."/>
            <person name="Labutti K."/>
            <person name="Pangilinan J."/>
            <person name="Lipzen A."/>
            <person name="Riley R."/>
            <person name="Andreopoulos W."/>
            <person name="He G."/>
            <person name="Johnson J."/>
            <person name="Barry K.W."/>
            <person name="Grigoriev I.V."/>
            <person name="Nagy L."/>
            <person name="Hibbett D."/>
            <person name="Henrissat B."/>
            <person name="Matheny P.B."/>
            <person name="Labbe J."/>
            <person name="Martin F."/>
        </authorList>
    </citation>
    <scope>NUCLEOTIDE SEQUENCE</scope>
    <source>
        <strain evidence="1">EC-137</strain>
    </source>
</reference>
<gene>
    <name evidence="1" type="ORF">K488DRAFT_82503</name>
</gene>
<sequence>MQIRSCSILTSLSLVASLLKHAHAADGPGRLSRLVTFGDSYTDIVSVGDGGTAWPVYAVGYANATLFPFAKSGAVCSQDLTPRPFPGVVQDELPAYLAQSQTGSIAVPSNETLYTLWIGTNDLGPTTLLLGQAIVNNATIVDVMECAVNWVKTLYDSGARNFLFQNLVPLDHVILYQANSYPNRFWTDIRNTTEWNLFMSELVAGGNAISRLLLRALASTLPGAHVGLFDSHALFTDILNNPAEYLNGTAPFNTTGCVNSCIFPLGNGSAAPVCTVAKGSDRDSFVWFDELHPSEQADRVVAREIANILEGIGSKWATWFS</sequence>
<dbReference type="EMBL" id="MU273476">
    <property type="protein sequence ID" value="KAI0036066.1"/>
    <property type="molecule type" value="Genomic_DNA"/>
</dbReference>
<proteinExistence type="predicted"/>
<keyword evidence="2" id="KW-1185">Reference proteome</keyword>
<name>A0ACB8QXK3_9AGAM</name>
<evidence type="ECO:0000313" key="2">
    <source>
        <dbReference type="Proteomes" id="UP000814128"/>
    </source>
</evidence>
<protein>
    <submittedName>
        <fullName evidence="1">GDSL lipase/acylhydrolase</fullName>
    </submittedName>
</protein>
<organism evidence="1 2">
    <name type="scientific">Vararia minispora EC-137</name>
    <dbReference type="NCBI Taxonomy" id="1314806"/>
    <lineage>
        <taxon>Eukaryota</taxon>
        <taxon>Fungi</taxon>
        <taxon>Dikarya</taxon>
        <taxon>Basidiomycota</taxon>
        <taxon>Agaricomycotina</taxon>
        <taxon>Agaricomycetes</taxon>
        <taxon>Russulales</taxon>
        <taxon>Lachnocladiaceae</taxon>
        <taxon>Vararia</taxon>
    </lineage>
</organism>
<dbReference type="Proteomes" id="UP000814128">
    <property type="component" value="Unassembled WGS sequence"/>
</dbReference>